<comment type="caution">
    <text evidence="1">The sequence shown here is derived from an EMBL/GenBank/DDBJ whole genome shotgun (WGS) entry which is preliminary data.</text>
</comment>
<organism evidence="1 2">
    <name type="scientific">Pagothenia borchgrevinki</name>
    <name type="common">Bald rockcod</name>
    <name type="synonym">Trematomus borchgrevinki</name>
    <dbReference type="NCBI Taxonomy" id="8213"/>
    <lineage>
        <taxon>Eukaryota</taxon>
        <taxon>Metazoa</taxon>
        <taxon>Chordata</taxon>
        <taxon>Craniata</taxon>
        <taxon>Vertebrata</taxon>
        <taxon>Euteleostomi</taxon>
        <taxon>Actinopterygii</taxon>
        <taxon>Neopterygii</taxon>
        <taxon>Teleostei</taxon>
        <taxon>Neoteleostei</taxon>
        <taxon>Acanthomorphata</taxon>
        <taxon>Eupercaria</taxon>
        <taxon>Perciformes</taxon>
        <taxon>Notothenioidei</taxon>
        <taxon>Nototheniidae</taxon>
        <taxon>Pagothenia</taxon>
    </lineage>
</organism>
<reference evidence="1 2" key="2">
    <citation type="journal article" date="2024" name="G3 (Bethesda)">
        <title>The genome of the cryopelagic Antarctic bald notothen, Trematomus borchgrevinki.</title>
        <authorList>
            <person name="Rayamajhi N."/>
            <person name="Rivera-Colon A.G."/>
            <person name="Minhas B.F."/>
            <person name="Cheng C.C."/>
            <person name="Catchen J.M."/>
        </authorList>
    </citation>
    <scope>NUCLEOTIDE SEQUENCE [LARGE SCALE GENOMIC DNA]</scope>
    <source>
        <strain evidence="1">AGRC-2024</strain>
    </source>
</reference>
<keyword evidence="2" id="KW-1185">Reference proteome</keyword>
<dbReference type="AlphaFoldDB" id="A0ABD2FET7"/>
<gene>
    <name evidence="1" type="ORF">OYC64_011357</name>
</gene>
<reference evidence="1 2" key="1">
    <citation type="journal article" date="2022" name="G3 (Bethesda)">
        <title>Evaluating Illumina-, Nanopore-, and PacBio-based genome assembly strategies with the bald notothen, Trematomus borchgrevinki.</title>
        <authorList>
            <person name="Rayamajhi N."/>
            <person name="Cheng C.C."/>
            <person name="Catchen J.M."/>
        </authorList>
    </citation>
    <scope>NUCLEOTIDE SEQUENCE [LARGE SCALE GENOMIC DNA]</scope>
    <source>
        <strain evidence="1">AGRC-2024</strain>
    </source>
</reference>
<evidence type="ECO:0000313" key="2">
    <source>
        <dbReference type="Proteomes" id="UP001619887"/>
    </source>
</evidence>
<evidence type="ECO:0000313" key="1">
    <source>
        <dbReference type="EMBL" id="KAL3040309.1"/>
    </source>
</evidence>
<dbReference type="Proteomes" id="UP001619887">
    <property type="component" value="Unassembled WGS sequence"/>
</dbReference>
<protein>
    <submittedName>
        <fullName evidence="1">Uncharacterized protein</fullName>
    </submittedName>
</protein>
<dbReference type="EMBL" id="JBIYXZ010002090">
    <property type="protein sequence ID" value="KAL3040309.1"/>
    <property type="molecule type" value="Genomic_DNA"/>
</dbReference>
<name>A0ABD2FET7_PAGBO</name>
<feature type="non-terminal residue" evidence="1">
    <location>
        <position position="1"/>
    </location>
</feature>
<accession>A0ABD2FET7</accession>
<proteinExistence type="predicted"/>
<sequence>EVTRLHQLIQRSAESELGVLGRY</sequence>